<dbReference type="OMA" id="KWHTLAN"/>
<reference evidence="3 4" key="1">
    <citation type="submission" date="2013-11" db="EMBL/GenBank/DDBJ databases">
        <title>Genome sequencing of Stegodyphus mimosarum.</title>
        <authorList>
            <person name="Bechsgaard J."/>
        </authorList>
    </citation>
    <scope>NUCLEOTIDE SEQUENCE [LARGE SCALE GENOMIC DNA]</scope>
</reference>
<dbReference type="STRING" id="407821.A0A087SWP8"/>
<dbReference type="OrthoDB" id="6416144at2759"/>
<evidence type="ECO:0000256" key="2">
    <source>
        <dbReference type="ARBA" id="ARBA00022737"/>
    </source>
</evidence>
<feature type="non-terminal residue" evidence="3">
    <location>
        <position position="129"/>
    </location>
</feature>
<keyword evidence="2" id="KW-0677">Repeat</keyword>
<sequence length="129" mass="14001">MNQCRAGAGVVVLDGFIYVIGGFENNVPLNSVEKYDPDTNKWTFVSPMKYCRGGVGAATLGGFIFAVGGHNGSQYLNTVEIYDAQNDRWKMGPEISDCRAGAGVAWCSCSADHLNKLCLQKNKNEKEIS</sequence>
<accession>A0A087SWP8</accession>
<dbReference type="Gene3D" id="2.120.10.80">
    <property type="entry name" value="Kelch-type beta propeller"/>
    <property type="match status" value="1"/>
</dbReference>
<evidence type="ECO:0000256" key="1">
    <source>
        <dbReference type="ARBA" id="ARBA00022441"/>
    </source>
</evidence>
<organism evidence="3 4">
    <name type="scientific">Stegodyphus mimosarum</name>
    <name type="common">African social velvet spider</name>
    <dbReference type="NCBI Taxonomy" id="407821"/>
    <lineage>
        <taxon>Eukaryota</taxon>
        <taxon>Metazoa</taxon>
        <taxon>Ecdysozoa</taxon>
        <taxon>Arthropoda</taxon>
        <taxon>Chelicerata</taxon>
        <taxon>Arachnida</taxon>
        <taxon>Araneae</taxon>
        <taxon>Araneomorphae</taxon>
        <taxon>Entelegynae</taxon>
        <taxon>Eresoidea</taxon>
        <taxon>Eresidae</taxon>
        <taxon>Stegodyphus</taxon>
    </lineage>
</organism>
<name>A0A087SWP8_STEMI</name>
<gene>
    <name evidence="3" type="ORF">X975_22476</name>
</gene>
<dbReference type="AlphaFoldDB" id="A0A087SWP8"/>
<dbReference type="SUPFAM" id="SSF117281">
    <property type="entry name" value="Kelch motif"/>
    <property type="match status" value="1"/>
</dbReference>
<protein>
    <submittedName>
        <fullName evidence="3">Kelch-like protein 8</fullName>
    </submittedName>
</protein>
<evidence type="ECO:0000313" key="3">
    <source>
        <dbReference type="EMBL" id="KFM57287.1"/>
    </source>
</evidence>
<dbReference type="InterPro" id="IPR015915">
    <property type="entry name" value="Kelch-typ_b-propeller"/>
</dbReference>
<keyword evidence="1" id="KW-0880">Kelch repeat</keyword>
<dbReference type="SMART" id="SM00612">
    <property type="entry name" value="Kelch"/>
    <property type="match status" value="2"/>
</dbReference>
<dbReference type="PRINTS" id="PR00501">
    <property type="entry name" value="KELCHREPEAT"/>
</dbReference>
<dbReference type="PANTHER" id="PTHR24412">
    <property type="entry name" value="KELCH PROTEIN"/>
    <property type="match status" value="1"/>
</dbReference>
<proteinExistence type="predicted"/>
<dbReference type="InterPro" id="IPR006652">
    <property type="entry name" value="Kelch_1"/>
</dbReference>
<dbReference type="EMBL" id="KK112300">
    <property type="protein sequence ID" value="KFM57287.1"/>
    <property type="molecule type" value="Genomic_DNA"/>
</dbReference>
<evidence type="ECO:0000313" key="4">
    <source>
        <dbReference type="Proteomes" id="UP000054359"/>
    </source>
</evidence>
<keyword evidence="4" id="KW-1185">Reference proteome</keyword>
<dbReference type="Pfam" id="PF01344">
    <property type="entry name" value="Kelch_1"/>
    <property type="match status" value="2"/>
</dbReference>
<dbReference type="Proteomes" id="UP000054359">
    <property type="component" value="Unassembled WGS sequence"/>
</dbReference>
<dbReference type="PANTHER" id="PTHR24412:SF441">
    <property type="entry name" value="KELCH-LIKE PROTEIN 28"/>
    <property type="match status" value="1"/>
</dbReference>